<dbReference type="PANTHER" id="PTHR23403">
    <property type="entry name" value="TREHALASE"/>
    <property type="match status" value="1"/>
</dbReference>
<comment type="caution">
    <text evidence="4">The sequence shown here is derived from an EMBL/GenBank/DDBJ whole genome shotgun (WGS) entry which is preliminary data.</text>
</comment>
<dbReference type="PANTHER" id="PTHR23403:SF1">
    <property type="entry name" value="TREHALASE"/>
    <property type="match status" value="1"/>
</dbReference>
<dbReference type="InterPro" id="IPR054491">
    <property type="entry name" value="MGH1-like_GH"/>
</dbReference>
<dbReference type="Gene3D" id="1.50.10.10">
    <property type="match status" value="1"/>
</dbReference>
<dbReference type="InterPro" id="IPR008928">
    <property type="entry name" value="6-hairpin_glycosidase_sf"/>
</dbReference>
<feature type="domain" description="Mannosylglycerate hydrolase MGH1-like glycoside hydrolase" evidence="3">
    <location>
        <begin position="366"/>
        <end position="813"/>
    </location>
</feature>
<keyword evidence="1" id="KW-0472">Membrane</keyword>
<keyword evidence="1" id="KW-1133">Transmembrane helix</keyword>
<dbReference type="InterPro" id="IPR012341">
    <property type="entry name" value="6hp_glycosidase-like_sf"/>
</dbReference>
<accession>A0ABQ6HBJ3</accession>
<dbReference type="Gene3D" id="1.10.287.100">
    <property type="match status" value="1"/>
</dbReference>
<dbReference type="Pfam" id="PF21152">
    <property type="entry name" value="YgjK_N"/>
    <property type="match status" value="1"/>
</dbReference>
<sequence length="824" mass="95144">MPKMILNNYLETTICSRYSDKPTKYLRFVGFITFLTIFISSHSFASSYKNIIDRYGEPEQYRVFDKYGNQQFNPFFDAGSWHGFLLPQSDELLGGFTGPMVIAQEYGVFIAKQFEQLLLINSQNNSIIDWRSFNREIYALPGELVQQYRREDLLVELRLRFVGERFALVKTNIQNLSTASLPLTLVWHGALNQHWQESELITDKFTKWQPRLSKDNSGVSVVLPEIRDKWNLLFSDGASYTIQRNVPSKTHIEDNQSQYRSEHSIKIAPKATVELFTAHSYFHNATEKIASQASLSKILKQPKSFWKQSEQRWRHYLDAVNRAHTPYSVIQVKSIETLIGNWRSPAGAIKSHGVSPSVTARWFNGFWAWDSWKHAAALADIDTDLAKNVINSMFDYQVQVDDNIRPQDAGMVIDAIFYNKDSDRGGDGGNWNERNTKPPLASWAVWKVFKANNSQQYLKEMLPKLVNYHQWWYRNRDHNKNGLVEYGATLHRFHNDNHNNMVFNLQVEHSLPSQLKSQCKSLQDNWYQCTGISSYKEVIHSIDYLAIDIGVQHGTGWESGMDNAARFGFISNEQLSAYSHRYYQGDIRKAKRDWHVEFIENTDIEGNILGFSIAQESVELNSYLVLEKRLIAKMYRAIGKQAQAKAYIADADELAKKIEQCFYDELTEFYYDLKLSTEKKRTGVCHGQLLVHRGKGPEGWAPLWANVASTERAKKVVTHIMNKQEFNTKVPIPTLSKMSPAYDPDIYWRGRVWLDQFYFAIEAMNNYGYEDDANVLINKFLTNASGLLTADPIRENYNPQTGQMQGATNFSWSAAHLFMLLQNK</sequence>
<evidence type="ECO:0000259" key="3">
    <source>
        <dbReference type="Pfam" id="PF22422"/>
    </source>
</evidence>
<protein>
    <submittedName>
        <fullName evidence="4">Alpha-glucosidase</fullName>
    </submittedName>
</protein>
<dbReference type="Pfam" id="PF22422">
    <property type="entry name" value="MGH1-like_GH"/>
    <property type="match status" value="1"/>
</dbReference>
<dbReference type="Gene3D" id="2.70.98.50">
    <property type="entry name" value="putative glycoside hydrolase family protein from bacillus halodurans"/>
    <property type="match status" value="1"/>
</dbReference>
<dbReference type="Gene3D" id="3.30.1390.40">
    <property type="entry name" value="Ribosomal protein L30p/L7e"/>
    <property type="match status" value="1"/>
</dbReference>
<keyword evidence="1" id="KW-0812">Transmembrane</keyword>
<dbReference type="NCBIfam" id="NF007525">
    <property type="entry name" value="PRK10137.1"/>
    <property type="match status" value="1"/>
</dbReference>
<feature type="transmembrane region" description="Helical" evidence="1">
    <location>
        <begin position="25"/>
        <end position="45"/>
    </location>
</feature>
<evidence type="ECO:0000259" key="2">
    <source>
        <dbReference type="Pfam" id="PF21152"/>
    </source>
</evidence>
<dbReference type="EMBL" id="BSSV01000002">
    <property type="protein sequence ID" value="GLX84799.1"/>
    <property type="molecule type" value="Genomic_DNA"/>
</dbReference>
<dbReference type="SUPFAM" id="SSF48208">
    <property type="entry name" value="Six-hairpin glycosidases"/>
    <property type="match status" value="1"/>
</dbReference>
<evidence type="ECO:0000313" key="4">
    <source>
        <dbReference type="EMBL" id="GLX84799.1"/>
    </source>
</evidence>
<evidence type="ECO:0000256" key="1">
    <source>
        <dbReference type="SAM" id="Phobius"/>
    </source>
</evidence>
<feature type="domain" description="Glucosidase YgjK N-terminal" evidence="2">
    <location>
        <begin position="53"/>
        <end position="313"/>
    </location>
</feature>
<dbReference type="InterPro" id="IPR001661">
    <property type="entry name" value="Glyco_hydro_37"/>
</dbReference>
<dbReference type="InterPro" id="IPR048450">
    <property type="entry name" value="YgjK_N"/>
</dbReference>
<evidence type="ECO:0000313" key="5">
    <source>
        <dbReference type="Proteomes" id="UP001157134"/>
    </source>
</evidence>
<gene>
    <name evidence="4" type="ORF">tloyanaT_10510</name>
</gene>
<organism evidence="4 5">
    <name type="scientific">Thalassotalea loyana</name>
    <dbReference type="NCBI Taxonomy" id="280483"/>
    <lineage>
        <taxon>Bacteria</taxon>
        <taxon>Pseudomonadati</taxon>
        <taxon>Pseudomonadota</taxon>
        <taxon>Gammaproteobacteria</taxon>
        <taxon>Alteromonadales</taxon>
        <taxon>Colwelliaceae</taxon>
        <taxon>Thalassotalea</taxon>
    </lineage>
</organism>
<proteinExistence type="predicted"/>
<dbReference type="Proteomes" id="UP001157134">
    <property type="component" value="Unassembled WGS sequence"/>
</dbReference>
<name>A0ABQ6HBJ3_9GAMM</name>
<keyword evidence="5" id="KW-1185">Reference proteome</keyword>
<reference evidence="4 5" key="1">
    <citation type="submission" date="2023-03" db="EMBL/GenBank/DDBJ databases">
        <title>Thalassotalea loyana LMG 22536T draft genome sequence.</title>
        <authorList>
            <person name="Sawabe T."/>
        </authorList>
    </citation>
    <scope>NUCLEOTIDE SEQUENCE [LARGE SCALE GENOMIC DNA]</scope>
    <source>
        <strain evidence="4 5">LMG 22536</strain>
    </source>
</reference>